<evidence type="ECO:0000313" key="2">
    <source>
        <dbReference type="Proteomes" id="UP000078541"/>
    </source>
</evidence>
<proteinExistence type="predicted"/>
<dbReference type="Proteomes" id="UP000078541">
    <property type="component" value="Unassembled WGS sequence"/>
</dbReference>
<dbReference type="EMBL" id="KQ981283">
    <property type="protein sequence ID" value="KYN43235.1"/>
    <property type="molecule type" value="Genomic_DNA"/>
</dbReference>
<dbReference type="AlphaFoldDB" id="A0A151K0A0"/>
<name>A0A151K0A0_9HYME</name>
<protein>
    <submittedName>
        <fullName evidence="1">Uncharacterized protein</fullName>
    </submittedName>
</protein>
<feature type="non-terminal residue" evidence="1">
    <location>
        <position position="1"/>
    </location>
</feature>
<reference evidence="1 2" key="1">
    <citation type="submission" date="2016-03" db="EMBL/GenBank/DDBJ databases">
        <title>Trachymyrmex septentrionalis WGS genome.</title>
        <authorList>
            <person name="Nygaard S."/>
            <person name="Hu H."/>
            <person name="Boomsma J."/>
            <person name="Zhang G."/>
        </authorList>
    </citation>
    <scope>NUCLEOTIDE SEQUENCE [LARGE SCALE GENOMIC DNA]</scope>
    <source>
        <strain evidence="1">Tsep2-gDNA-1</strain>
        <tissue evidence="1">Whole body</tissue>
    </source>
</reference>
<organism evidence="1 2">
    <name type="scientific">Trachymyrmex septentrionalis</name>
    <dbReference type="NCBI Taxonomy" id="34720"/>
    <lineage>
        <taxon>Eukaryota</taxon>
        <taxon>Metazoa</taxon>
        <taxon>Ecdysozoa</taxon>
        <taxon>Arthropoda</taxon>
        <taxon>Hexapoda</taxon>
        <taxon>Insecta</taxon>
        <taxon>Pterygota</taxon>
        <taxon>Neoptera</taxon>
        <taxon>Endopterygota</taxon>
        <taxon>Hymenoptera</taxon>
        <taxon>Apocrita</taxon>
        <taxon>Aculeata</taxon>
        <taxon>Formicoidea</taxon>
        <taxon>Formicidae</taxon>
        <taxon>Myrmicinae</taxon>
        <taxon>Trachymyrmex</taxon>
    </lineage>
</organism>
<keyword evidence="2" id="KW-1185">Reference proteome</keyword>
<sequence>RDLLKRFRQIETLKEYFAWIEECDEFIKRLEKNIIKKKQYRVIDRYRVLLFHMVSCLSVCLSTHICDKFLRTQEKSCHLYFIKKRERLDSKPHCCLHYFHSNERLQSHTVDCQRINDCAIRLPSDDDNIGYYVRCSYNDSLSKYRFRHDQDCVSWFVEKLRSLAHHVK</sequence>
<accession>A0A151K0A0</accession>
<dbReference type="STRING" id="34720.A0A151K0A0"/>
<gene>
    <name evidence="1" type="ORF">ALC56_02297</name>
</gene>
<evidence type="ECO:0000313" key="1">
    <source>
        <dbReference type="EMBL" id="KYN43235.1"/>
    </source>
</evidence>